<gene>
    <name evidence="10" type="ORF">N656DRAFT_708557</name>
</gene>
<evidence type="ECO:0000256" key="6">
    <source>
        <dbReference type="ARBA" id="ARBA00023136"/>
    </source>
</evidence>
<keyword evidence="4 8" id="KW-0812">Transmembrane</keyword>
<feature type="transmembrane region" description="Helical" evidence="8">
    <location>
        <begin position="12"/>
        <end position="36"/>
    </location>
</feature>
<evidence type="ECO:0000313" key="10">
    <source>
        <dbReference type="EMBL" id="KAK4112983.1"/>
    </source>
</evidence>
<feature type="transmembrane region" description="Helical" evidence="8">
    <location>
        <begin position="432"/>
        <end position="451"/>
    </location>
</feature>
<feature type="domain" description="Major facilitator superfamily (MFS) profile" evidence="9">
    <location>
        <begin position="12"/>
        <end position="455"/>
    </location>
</feature>
<proteinExistence type="inferred from homology"/>
<organism evidence="10 11">
    <name type="scientific">Canariomyces notabilis</name>
    <dbReference type="NCBI Taxonomy" id="2074819"/>
    <lineage>
        <taxon>Eukaryota</taxon>
        <taxon>Fungi</taxon>
        <taxon>Dikarya</taxon>
        <taxon>Ascomycota</taxon>
        <taxon>Pezizomycotina</taxon>
        <taxon>Sordariomycetes</taxon>
        <taxon>Sordariomycetidae</taxon>
        <taxon>Sordariales</taxon>
        <taxon>Chaetomiaceae</taxon>
        <taxon>Canariomyces</taxon>
    </lineage>
</organism>
<dbReference type="InterPro" id="IPR036259">
    <property type="entry name" value="MFS_trans_sf"/>
</dbReference>
<dbReference type="GeneID" id="89935639"/>
<dbReference type="InterPro" id="IPR005829">
    <property type="entry name" value="Sugar_transporter_CS"/>
</dbReference>
<feature type="transmembrane region" description="Helical" evidence="8">
    <location>
        <begin position="143"/>
        <end position="161"/>
    </location>
</feature>
<dbReference type="PRINTS" id="PR00171">
    <property type="entry name" value="SUGRTRNSPORT"/>
</dbReference>
<dbReference type="RefSeq" id="XP_064670553.1">
    <property type="nucleotide sequence ID" value="XM_064811514.1"/>
</dbReference>
<dbReference type="InterPro" id="IPR003663">
    <property type="entry name" value="Sugar/inositol_transpt"/>
</dbReference>
<dbReference type="NCBIfam" id="TIGR00879">
    <property type="entry name" value="SP"/>
    <property type="match status" value="1"/>
</dbReference>
<evidence type="ECO:0000256" key="3">
    <source>
        <dbReference type="ARBA" id="ARBA00022448"/>
    </source>
</evidence>
<keyword evidence="3 7" id="KW-0813">Transport</keyword>
<comment type="caution">
    <text evidence="10">The sequence shown here is derived from an EMBL/GenBank/DDBJ whole genome shotgun (WGS) entry which is preliminary data.</text>
</comment>
<feature type="transmembrane region" description="Helical" evidence="8">
    <location>
        <begin position="300"/>
        <end position="322"/>
    </location>
</feature>
<dbReference type="Proteomes" id="UP001302812">
    <property type="component" value="Unassembled WGS sequence"/>
</dbReference>
<accession>A0AAN6TEL2</accession>
<dbReference type="EMBL" id="MU853340">
    <property type="protein sequence ID" value="KAK4112983.1"/>
    <property type="molecule type" value="Genomic_DNA"/>
</dbReference>
<feature type="transmembrane region" description="Helical" evidence="8">
    <location>
        <begin position="329"/>
        <end position="349"/>
    </location>
</feature>
<dbReference type="PANTHER" id="PTHR48022">
    <property type="entry name" value="PLASTIDIC GLUCOSE TRANSPORTER 4"/>
    <property type="match status" value="1"/>
</dbReference>
<evidence type="ECO:0000256" key="5">
    <source>
        <dbReference type="ARBA" id="ARBA00022989"/>
    </source>
</evidence>
<sequence length="472" mass="52294">MTRLGNFRAYCLVALSCVGSFLFAYDTGIVGGVLTLDSFQRDMNFTAAEKANVSSLSASLLQAGAFFACFFAWPFTARFGRRWSLVLASWIFIVGAVLQIIKVNGVGAWYTGRLISGFGVGIATVVIPMYSAEMAPKQNRGQLGSMFQFFFTLGVMTSYWIDYAVAKHLESSSLQWRVPVALQLVPGGILGLGMLLTKESVRWLVKRGDHEGALASLTWIRGDEDHAIVKQEMDEILEGIREEESLTEGLTWKEYLLPTNRWRLMIAITLQIGVQLTGNTSLAYFSPQIFNAVGAGDNSLLISGFFGVVKVASCLFFLVFLVERIGRRGSLLGGAFMMGVFMLIVAVLTATHPPSASSGMTSTSIASLLMIYLEAMTYNLSWGPVPWLYMSEIFPTRIREGGIAVGTATQWLFNFTFSQITPHAVDNLGWRTFLMFAIFNWALVVYTWFFIKETKGRSLEEMNLGELGSIHY</sequence>
<evidence type="ECO:0000313" key="11">
    <source>
        <dbReference type="Proteomes" id="UP001302812"/>
    </source>
</evidence>
<dbReference type="GO" id="GO:0016020">
    <property type="term" value="C:membrane"/>
    <property type="evidence" value="ECO:0007669"/>
    <property type="project" value="UniProtKB-SubCell"/>
</dbReference>
<feature type="transmembrane region" description="Helical" evidence="8">
    <location>
        <begin position="262"/>
        <end position="285"/>
    </location>
</feature>
<feature type="transmembrane region" description="Helical" evidence="8">
    <location>
        <begin position="107"/>
        <end position="131"/>
    </location>
</feature>
<evidence type="ECO:0000256" key="7">
    <source>
        <dbReference type="RuleBase" id="RU003346"/>
    </source>
</evidence>
<dbReference type="AlphaFoldDB" id="A0AAN6TEL2"/>
<evidence type="ECO:0000259" key="9">
    <source>
        <dbReference type="PROSITE" id="PS50850"/>
    </source>
</evidence>
<evidence type="ECO:0000256" key="8">
    <source>
        <dbReference type="SAM" id="Phobius"/>
    </source>
</evidence>
<protein>
    <submittedName>
        <fullName evidence="10">General substrate transporter</fullName>
    </submittedName>
</protein>
<dbReference type="PROSITE" id="PS00216">
    <property type="entry name" value="SUGAR_TRANSPORT_1"/>
    <property type="match status" value="1"/>
</dbReference>
<dbReference type="PANTHER" id="PTHR48022:SF4">
    <property type="entry name" value="MAJOR FACILITATOR SUPERFAMILY (MFS) PROFILE DOMAIN-CONTAINING PROTEIN-RELATED"/>
    <property type="match status" value="1"/>
</dbReference>
<dbReference type="PROSITE" id="PS00217">
    <property type="entry name" value="SUGAR_TRANSPORT_2"/>
    <property type="match status" value="1"/>
</dbReference>
<feature type="transmembrane region" description="Helical" evidence="8">
    <location>
        <begin position="181"/>
        <end position="197"/>
    </location>
</feature>
<dbReference type="PROSITE" id="PS50850">
    <property type="entry name" value="MFS"/>
    <property type="match status" value="1"/>
</dbReference>
<dbReference type="FunFam" id="1.20.1250.20:FF:000090">
    <property type="entry name" value="MFS sugar transporter, putative"/>
    <property type="match status" value="1"/>
</dbReference>
<reference evidence="10" key="2">
    <citation type="submission" date="2023-05" db="EMBL/GenBank/DDBJ databases">
        <authorList>
            <consortium name="Lawrence Berkeley National Laboratory"/>
            <person name="Steindorff A."/>
            <person name="Hensen N."/>
            <person name="Bonometti L."/>
            <person name="Westerberg I."/>
            <person name="Brannstrom I.O."/>
            <person name="Guillou S."/>
            <person name="Cros-Aarteil S."/>
            <person name="Calhoun S."/>
            <person name="Haridas S."/>
            <person name="Kuo A."/>
            <person name="Mondo S."/>
            <person name="Pangilinan J."/>
            <person name="Riley R."/>
            <person name="Labutti K."/>
            <person name="Andreopoulos B."/>
            <person name="Lipzen A."/>
            <person name="Chen C."/>
            <person name="Yanf M."/>
            <person name="Daum C."/>
            <person name="Ng V."/>
            <person name="Clum A."/>
            <person name="Ohm R."/>
            <person name="Martin F."/>
            <person name="Silar P."/>
            <person name="Natvig D."/>
            <person name="Lalanne C."/>
            <person name="Gautier V."/>
            <person name="Ament-Velasquez S.L."/>
            <person name="Kruys A."/>
            <person name="Hutchinson M.I."/>
            <person name="Powell A.J."/>
            <person name="Barry K."/>
            <person name="Miller A.N."/>
            <person name="Grigoriev I.V."/>
            <person name="Debuchy R."/>
            <person name="Gladieux P."/>
            <person name="Thoren M.H."/>
            <person name="Johannesson H."/>
        </authorList>
    </citation>
    <scope>NUCLEOTIDE SEQUENCE</scope>
    <source>
        <strain evidence="10">CBS 508.74</strain>
    </source>
</reference>
<dbReference type="SUPFAM" id="SSF103473">
    <property type="entry name" value="MFS general substrate transporter"/>
    <property type="match status" value="1"/>
</dbReference>
<keyword evidence="5 8" id="KW-1133">Transmembrane helix</keyword>
<name>A0AAN6TEL2_9PEZI</name>
<evidence type="ECO:0000256" key="2">
    <source>
        <dbReference type="ARBA" id="ARBA00010992"/>
    </source>
</evidence>
<evidence type="ECO:0000256" key="1">
    <source>
        <dbReference type="ARBA" id="ARBA00004141"/>
    </source>
</evidence>
<dbReference type="InterPro" id="IPR020846">
    <property type="entry name" value="MFS_dom"/>
</dbReference>
<feature type="transmembrane region" description="Helical" evidence="8">
    <location>
        <begin position="83"/>
        <end position="101"/>
    </location>
</feature>
<dbReference type="InterPro" id="IPR005828">
    <property type="entry name" value="MFS_sugar_transport-like"/>
</dbReference>
<keyword evidence="6 8" id="KW-0472">Membrane</keyword>
<evidence type="ECO:0000256" key="4">
    <source>
        <dbReference type="ARBA" id="ARBA00022692"/>
    </source>
</evidence>
<comment type="similarity">
    <text evidence="2 7">Belongs to the major facilitator superfamily. Sugar transporter (TC 2.A.1.1) family.</text>
</comment>
<feature type="transmembrane region" description="Helical" evidence="8">
    <location>
        <begin position="401"/>
        <end position="420"/>
    </location>
</feature>
<dbReference type="InterPro" id="IPR050360">
    <property type="entry name" value="MFS_Sugar_Transporters"/>
</dbReference>
<dbReference type="Pfam" id="PF00083">
    <property type="entry name" value="Sugar_tr"/>
    <property type="match status" value="1"/>
</dbReference>
<dbReference type="Gene3D" id="1.20.1250.20">
    <property type="entry name" value="MFS general substrate transporter like domains"/>
    <property type="match status" value="1"/>
</dbReference>
<reference evidence="10" key="1">
    <citation type="journal article" date="2023" name="Mol. Phylogenet. Evol.">
        <title>Genome-scale phylogeny and comparative genomics of the fungal order Sordariales.</title>
        <authorList>
            <person name="Hensen N."/>
            <person name="Bonometti L."/>
            <person name="Westerberg I."/>
            <person name="Brannstrom I.O."/>
            <person name="Guillou S."/>
            <person name="Cros-Aarteil S."/>
            <person name="Calhoun S."/>
            <person name="Haridas S."/>
            <person name="Kuo A."/>
            <person name="Mondo S."/>
            <person name="Pangilinan J."/>
            <person name="Riley R."/>
            <person name="LaButti K."/>
            <person name="Andreopoulos B."/>
            <person name="Lipzen A."/>
            <person name="Chen C."/>
            <person name="Yan M."/>
            <person name="Daum C."/>
            <person name="Ng V."/>
            <person name="Clum A."/>
            <person name="Steindorff A."/>
            <person name="Ohm R.A."/>
            <person name="Martin F."/>
            <person name="Silar P."/>
            <person name="Natvig D.O."/>
            <person name="Lalanne C."/>
            <person name="Gautier V."/>
            <person name="Ament-Velasquez S.L."/>
            <person name="Kruys A."/>
            <person name="Hutchinson M.I."/>
            <person name="Powell A.J."/>
            <person name="Barry K."/>
            <person name="Miller A.N."/>
            <person name="Grigoriev I.V."/>
            <person name="Debuchy R."/>
            <person name="Gladieux P."/>
            <person name="Hiltunen Thoren M."/>
            <person name="Johannesson H."/>
        </authorList>
    </citation>
    <scope>NUCLEOTIDE SEQUENCE</scope>
    <source>
        <strain evidence="10">CBS 508.74</strain>
    </source>
</reference>
<keyword evidence="11" id="KW-1185">Reference proteome</keyword>
<comment type="subcellular location">
    <subcellularLocation>
        <location evidence="1">Membrane</location>
        <topology evidence="1">Multi-pass membrane protein</topology>
    </subcellularLocation>
</comment>
<dbReference type="GO" id="GO:0005351">
    <property type="term" value="F:carbohydrate:proton symporter activity"/>
    <property type="evidence" value="ECO:0007669"/>
    <property type="project" value="TreeGrafter"/>
</dbReference>
<feature type="transmembrane region" description="Helical" evidence="8">
    <location>
        <begin position="369"/>
        <end position="389"/>
    </location>
</feature>
<feature type="transmembrane region" description="Helical" evidence="8">
    <location>
        <begin position="56"/>
        <end position="76"/>
    </location>
</feature>